<keyword evidence="3" id="KW-0804">Transcription</keyword>
<dbReference type="Proteomes" id="UP000005959">
    <property type="component" value="Unassembled WGS sequence"/>
</dbReference>
<dbReference type="PROSITE" id="PS01124">
    <property type="entry name" value="HTH_ARAC_FAMILY_2"/>
    <property type="match status" value="1"/>
</dbReference>
<feature type="domain" description="HTH araC/xylS-type" evidence="4">
    <location>
        <begin position="19"/>
        <end position="117"/>
    </location>
</feature>
<dbReference type="PANTHER" id="PTHR47504">
    <property type="entry name" value="RIGHT ORIGIN-BINDING PROTEIN"/>
    <property type="match status" value="1"/>
</dbReference>
<dbReference type="PROSITE" id="PS00041">
    <property type="entry name" value="HTH_ARAC_FAMILY_1"/>
    <property type="match status" value="1"/>
</dbReference>
<accession>G9YCS8</accession>
<keyword evidence="1" id="KW-0805">Transcription regulation</keyword>
<evidence type="ECO:0000256" key="1">
    <source>
        <dbReference type="ARBA" id="ARBA00023015"/>
    </source>
</evidence>
<reference evidence="5 6" key="1">
    <citation type="submission" date="2011-08" db="EMBL/GenBank/DDBJ databases">
        <authorList>
            <person name="Weinstock G."/>
            <person name="Sodergren E."/>
            <person name="Clifton S."/>
            <person name="Fulton L."/>
            <person name="Fulton B."/>
            <person name="Courtney L."/>
            <person name="Fronick C."/>
            <person name="Harrison M."/>
            <person name="Strong C."/>
            <person name="Farmer C."/>
            <person name="Delahaunty K."/>
            <person name="Markovic C."/>
            <person name="Hall O."/>
            <person name="Minx P."/>
            <person name="Tomlinson C."/>
            <person name="Mitreva M."/>
            <person name="Hou S."/>
            <person name="Chen J."/>
            <person name="Wollam A."/>
            <person name="Pepin K.H."/>
            <person name="Johnson M."/>
            <person name="Bhonagiri V."/>
            <person name="Zhang X."/>
            <person name="Suruliraj S."/>
            <person name="Warren W."/>
            <person name="Chinwalla A."/>
            <person name="Mardis E.R."/>
            <person name="Wilson R.K."/>
        </authorList>
    </citation>
    <scope>NUCLEOTIDE SEQUENCE [LARGE SCALE GENOMIC DNA]</scope>
    <source>
        <strain evidence="5 6">ATCC 51873</strain>
    </source>
</reference>
<dbReference type="EMBL" id="AGCI01000105">
    <property type="protein sequence ID" value="EHM38286.1"/>
    <property type="molecule type" value="Genomic_DNA"/>
</dbReference>
<evidence type="ECO:0000313" key="6">
    <source>
        <dbReference type="Proteomes" id="UP000005959"/>
    </source>
</evidence>
<keyword evidence="2" id="KW-0238">DNA-binding</keyword>
<sequence>MELTLGVDMPMTIPEQVIQSLIVWIDENIHRQLHIDDIAKHAGYSKWHLQRIFVHYRGETLARYVRSRRLEIIAEELLHSDERVLDICLKYGFESQQTFTRIFTRHFKQPPSLWRKTHQHDELAG</sequence>
<dbReference type="PATRIC" id="fig|1002364.3.peg.3960"/>
<dbReference type="PANTHER" id="PTHR47504:SF2">
    <property type="entry name" value="REGULATORY PROTEIN SOXS"/>
    <property type="match status" value="1"/>
</dbReference>
<dbReference type="HOGENOM" id="CLU_000445_81_14_6"/>
<evidence type="ECO:0000256" key="2">
    <source>
        <dbReference type="ARBA" id="ARBA00023125"/>
    </source>
</evidence>
<comment type="caution">
    <text evidence="5">The sequence shown here is derived from an EMBL/GenBank/DDBJ whole genome shotgun (WGS) entry which is preliminary data.</text>
</comment>
<dbReference type="Pfam" id="PF12833">
    <property type="entry name" value="HTH_18"/>
    <property type="match status" value="1"/>
</dbReference>
<dbReference type="InterPro" id="IPR018062">
    <property type="entry name" value="HTH_AraC-typ_CS"/>
</dbReference>
<evidence type="ECO:0000259" key="4">
    <source>
        <dbReference type="PROSITE" id="PS01124"/>
    </source>
</evidence>
<proteinExistence type="predicted"/>
<gene>
    <name evidence="5" type="ORF">HMPREF0454_04406</name>
</gene>
<dbReference type="InterPro" id="IPR009057">
    <property type="entry name" value="Homeodomain-like_sf"/>
</dbReference>
<dbReference type="AlphaFoldDB" id="G9YCS8"/>
<organism evidence="5 6">
    <name type="scientific">Hafnia alvei ATCC 51873</name>
    <dbReference type="NCBI Taxonomy" id="1002364"/>
    <lineage>
        <taxon>Bacteria</taxon>
        <taxon>Pseudomonadati</taxon>
        <taxon>Pseudomonadota</taxon>
        <taxon>Gammaproteobacteria</taxon>
        <taxon>Enterobacterales</taxon>
        <taxon>Hafniaceae</taxon>
        <taxon>Hafnia</taxon>
    </lineage>
</organism>
<dbReference type="InterPro" id="IPR050959">
    <property type="entry name" value="MarA-like"/>
</dbReference>
<dbReference type="GO" id="GO:0003700">
    <property type="term" value="F:DNA-binding transcription factor activity"/>
    <property type="evidence" value="ECO:0007669"/>
    <property type="project" value="InterPro"/>
</dbReference>
<dbReference type="Gene3D" id="1.10.10.60">
    <property type="entry name" value="Homeodomain-like"/>
    <property type="match status" value="2"/>
</dbReference>
<protein>
    <submittedName>
        <fullName evidence="5">Transcriptional activator RamA</fullName>
    </submittedName>
</protein>
<dbReference type="SUPFAM" id="SSF46689">
    <property type="entry name" value="Homeodomain-like"/>
    <property type="match status" value="2"/>
</dbReference>
<dbReference type="SMART" id="SM00342">
    <property type="entry name" value="HTH_ARAC"/>
    <property type="match status" value="1"/>
</dbReference>
<dbReference type="GO" id="GO:0043565">
    <property type="term" value="F:sequence-specific DNA binding"/>
    <property type="evidence" value="ECO:0007669"/>
    <property type="project" value="InterPro"/>
</dbReference>
<dbReference type="InterPro" id="IPR018060">
    <property type="entry name" value="HTH_AraC"/>
</dbReference>
<evidence type="ECO:0000313" key="5">
    <source>
        <dbReference type="EMBL" id="EHM38286.1"/>
    </source>
</evidence>
<evidence type="ECO:0000256" key="3">
    <source>
        <dbReference type="ARBA" id="ARBA00023163"/>
    </source>
</evidence>
<name>G9YCS8_HAFAL</name>